<proteinExistence type="predicted"/>
<keyword evidence="1" id="KW-1133">Transmembrane helix</keyword>
<comment type="caution">
    <text evidence="2">The sequence shown here is derived from an EMBL/GenBank/DDBJ whole genome shotgun (WGS) entry which is preliminary data.</text>
</comment>
<evidence type="ECO:0000313" key="3">
    <source>
        <dbReference type="Proteomes" id="UP001418222"/>
    </source>
</evidence>
<reference evidence="2 3" key="1">
    <citation type="journal article" date="2022" name="Nat. Plants">
        <title>Genomes of leafy and leafless Platanthera orchids illuminate the evolution of mycoheterotrophy.</title>
        <authorList>
            <person name="Li M.H."/>
            <person name="Liu K.W."/>
            <person name="Li Z."/>
            <person name="Lu H.C."/>
            <person name="Ye Q.L."/>
            <person name="Zhang D."/>
            <person name="Wang J.Y."/>
            <person name="Li Y.F."/>
            <person name="Zhong Z.M."/>
            <person name="Liu X."/>
            <person name="Yu X."/>
            <person name="Liu D.K."/>
            <person name="Tu X.D."/>
            <person name="Liu B."/>
            <person name="Hao Y."/>
            <person name="Liao X.Y."/>
            <person name="Jiang Y.T."/>
            <person name="Sun W.H."/>
            <person name="Chen J."/>
            <person name="Chen Y.Q."/>
            <person name="Ai Y."/>
            <person name="Zhai J.W."/>
            <person name="Wu S.S."/>
            <person name="Zhou Z."/>
            <person name="Hsiao Y.Y."/>
            <person name="Wu W.L."/>
            <person name="Chen Y.Y."/>
            <person name="Lin Y.F."/>
            <person name="Hsu J.L."/>
            <person name="Li C.Y."/>
            <person name="Wang Z.W."/>
            <person name="Zhao X."/>
            <person name="Zhong W.Y."/>
            <person name="Ma X.K."/>
            <person name="Ma L."/>
            <person name="Huang J."/>
            <person name="Chen G.Z."/>
            <person name="Huang M.Z."/>
            <person name="Huang L."/>
            <person name="Peng D.H."/>
            <person name="Luo Y.B."/>
            <person name="Zou S.Q."/>
            <person name="Chen S.P."/>
            <person name="Lan S."/>
            <person name="Tsai W.C."/>
            <person name="Van de Peer Y."/>
            <person name="Liu Z.J."/>
        </authorList>
    </citation>
    <scope>NUCLEOTIDE SEQUENCE [LARGE SCALE GENOMIC DNA]</scope>
    <source>
        <strain evidence="2">Lor287</strain>
    </source>
</reference>
<keyword evidence="1" id="KW-0472">Membrane</keyword>
<gene>
    <name evidence="2" type="ORF">KSP39_PZI006740</name>
</gene>
<dbReference type="EMBL" id="JBBWWQ010000005">
    <property type="protein sequence ID" value="KAK8947114.1"/>
    <property type="molecule type" value="Genomic_DNA"/>
</dbReference>
<feature type="transmembrane region" description="Helical" evidence="1">
    <location>
        <begin position="51"/>
        <end position="75"/>
    </location>
</feature>
<keyword evidence="1" id="KW-0812">Transmembrane</keyword>
<sequence length="184" mass="19637">MASSSSNQAFSYTQTGIPIFEGDAYDFWSKQMKQPFTALLPSPMETSLLSNFHICFSPLFSSAAMLLTAMSLFLLSRKKSNGEVLFIDGVRGEGVVLVCEEANFSLYGDHVEAGCLLLKTDGRGGGGGGEKDGDSVVFAGRIAAGSSIIGGFVESIAYDEVDHLAEGLWDCCFGSVSKWNCVEI</sequence>
<dbReference type="AlphaFoldDB" id="A0AAP0BQ16"/>
<evidence type="ECO:0000256" key="1">
    <source>
        <dbReference type="SAM" id="Phobius"/>
    </source>
</evidence>
<protein>
    <submittedName>
        <fullName evidence="2">Uncharacterized protein</fullName>
    </submittedName>
</protein>
<dbReference type="Proteomes" id="UP001418222">
    <property type="component" value="Unassembled WGS sequence"/>
</dbReference>
<name>A0AAP0BQ16_9ASPA</name>
<organism evidence="2 3">
    <name type="scientific">Platanthera zijinensis</name>
    <dbReference type="NCBI Taxonomy" id="2320716"/>
    <lineage>
        <taxon>Eukaryota</taxon>
        <taxon>Viridiplantae</taxon>
        <taxon>Streptophyta</taxon>
        <taxon>Embryophyta</taxon>
        <taxon>Tracheophyta</taxon>
        <taxon>Spermatophyta</taxon>
        <taxon>Magnoliopsida</taxon>
        <taxon>Liliopsida</taxon>
        <taxon>Asparagales</taxon>
        <taxon>Orchidaceae</taxon>
        <taxon>Orchidoideae</taxon>
        <taxon>Orchideae</taxon>
        <taxon>Orchidinae</taxon>
        <taxon>Platanthera</taxon>
    </lineage>
</organism>
<keyword evidence="3" id="KW-1185">Reference proteome</keyword>
<accession>A0AAP0BQ16</accession>
<evidence type="ECO:0000313" key="2">
    <source>
        <dbReference type="EMBL" id="KAK8947114.1"/>
    </source>
</evidence>